<reference evidence="5 6" key="1">
    <citation type="journal article" date="2011" name="J. Bacteriol.">
        <title>Complete genome sequence of the thermoacidophilic crenarchaeon Thermoproteus uzoniensis 768-20.</title>
        <authorList>
            <person name="Mardanov A.V."/>
            <person name="Gumerov V.M."/>
            <person name="Beletsky A.V."/>
            <person name="Prokofeva M.I."/>
            <person name="Bonch-Osmolovskaya E.A."/>
            <person name="Ravin N.V."/>
            <person name="Skryabin K.G."/>
        </authorList>
    </citation>
    <scope>NUCLEOTIDE SEQUENCE [LARGE SCALE GENOMIC DNA]</scope>
    <source>
        <strain evidence="5 6">768-20</strain>
    </source>
</reference>
<dbReference type="GO" id="GO:0016279">
    <property type="term" value="F:protein-lysine N-methyltransferase activity"/>
    <property type="evidence" value="ECO:0007669"/>
    <property type="project" value="InterPro"/>
</dbReference>
<dbReference type="CDD" id="cd02440">
    <property type="entry name" value="AdoMet_MTases"/>
    <property type="match status" value="1"/>
</dbReference>
<dbReference type="Gene3D" id="3.40.50.150">
    <property type="entry name" value="Vaccinia Virus protein VP39"/>
    <property type="match status" value="1"/>
</dbReference>
<dbReference type="AlphaFoldDB" id="F2L2Y9"/>
<dbReference type="SUPFAM" id="SSF53335">
    <property type="entry name" value="S-adenosyl-L-methionine-dependent methyltransferases"/>
    <property type="match status" value="1"/>
</dbReference>
<keyword evidence="6" id="KW-1185">Reference proteome</keyword>
<evidence type="ECO:0000256" key="1">
    <source>
        <dbReference type="ARBA" id="ARBA00022603"/>
    </source>
</evidence>
<dbReference type="Proteomes" id="UP000008138">
    <property type="component" value="Chromosome"/>
</dbReference>
<feature type="domain" description="Methyltransferase" evidence="4">
    <location>
        <begin position="53"/>
        <end position="119"/>
    </location>
</feature>
<dbReference type="InterPro" id="IPR041698">
    <property type="entry name" value="Methyltransf_25"/>
</dbReference>
<dbReference type="GeneID" id="10361161"/>
<dbReference type="Pfam" id="PF13649">
    <property type="entry name" value="Methyltransf_25"/>
    <property type="match status" value="1"/>
</dbReference>
<organism evidence="5 6">
    <name type="scientific">Thermoproteus uzoniensis (strain 768-20)</name>
    <dbReference type="NCBI Taxonomy" id="999630"/>
    <lineage>
        <taxon>Archaea</taxon>
        <taxon>Thermoproteota</taxon>
        <taxon>Thermoprotei</taxon>
        <taxon>Thermoproteales</taxon>
        <taxon>Thermoproteaceae</taxon>
        <taxon>Thermoproteus</taxon>
    </lineage>
</organism>
<protein>
    <recommendedName>
        <fullName evidence="4">Methyltransferase domain-containing protein</fullName>
    </recommendedName>
</protein>
<evidence type="ECO:0000256" key="2">
    <source>
        <dbReference type="ARBA" id="ARBA00022679"/>
    </source>
</evidence>
<keyword evidence="1" id="KW-0489">Methyltransferase</keyword>
<dbReference type="STRING" id="999630.TUZN_1642"/>
<keyword evidence="2" id="KW-0808">Transferase</keyword>
<evidence type="ECO:0000256" key="3">
    <source>
        <dbReference type="ARBA" id="ARBA00022691"/>
    </source>
</evidence>
<keyword evidence="3" id="KW-0949">S-adenosyl-L-methionine</keyword>
<dbReference type="PANTHER" id="PTHR13610:SF11">
    <property type="entry name" value="METHYLTRANSFERASE DOMAIN-CONTAINING PROTEIN"/>
    <property type="match status" value="1"/>
</dbReference>
<dbReference type="KEGG" id="tuz:TUZN_1642"/>
<sequence length="165" mass="18558">MFYAIALAIALVISLHMLWPHLAGRGAGYGTSSLKAAKKSLELVDVKGKRFYELGCGYGAVLVLASRAGAEVVGVEIDPIRALICKLRCPRCRIMWGDMFKIPLGDADVVYIFQWPSVNERLAAKFNKELRKDALVISYYWEVPDMELVAKDDENKIYIYRPKTL</sequence>
<dbReference type="RefSeq" id="WP_013680443.1">
    <property type="nucleotide sequence ID" value="NC_015315.1"/>
</dbReference>
<dbReference type="eggNOG" id="arCOG01639">
    <property type="taxonomic scope" value="Archaea"/>
</dbReference>
<reference key="2">
    <citation type="submission" date="2011-03" db="EMBL/GenBank/DDBJ databases">
        <title>Complete genome sequence of the thermoacidophilic crenarchaeon Thermoproteus uzoniensis 768-20.</title>
        <authorList>
            <person name="Mardanov A.V."/>
            <person name="Gumerov V.M."/>
            <person name="Beletsky A.V."/>
            <person name="Prokofeva M.I."/>
            <person name="Bonch-Osmolovskaya E.A."/>
            <person name="Ravin N.V."/>
            <person name="Skryabin K.G."/>
        </authorList>
    </citation>
    <scope>NUCLEOTIDE SEQUENCE</scope>
    <source>
        <strain>768-20</strain>
    </source>
</reference>
<dbReference type="HOGENOM" id="CLU_1700370_0_0_2"/>
<proteinExistence type="predicted"/>
<dbReference type="InterPro" id="IPR026170">
    <property type="entry name" value="FAM173A/B"/>
</dbReference>
<dbReference type="GO" id="GO:0032259">
    <property type="term" value="P:methylation"/>
    <property type="evidence" value="ECO:0007669"/>
    <property type="project" value="UniProtKB-KW"/>
</dbReference>
<name>F2L2Y9_THEU7</name>
<dbReference type="EMBL" id="CP002590">
    <property type="protein sequence ID" value="AEA13108.1"/>
    <property type="molecule type" value="Genomic_DNA"/>
</dbReference>
<dbReference type="PANTHER" id="PTHR13610">
    <property type="entry name" value="METHYLTRANSFERASE DOMAIN-CONTAINING PROTEIN"/>
    <property type="match status" value="1"/>
</dbReference>
<evidence type="ECO:0000313" key="6">
    <source>
        <dbReference type="Proteomes" id="UP000008138"/>
    </source>
</evidence>
<accession>F2L2Y9</accession>
<dbReference type="InterPro" id="IPR029063">
    <property type="entry name" value="SAM-dependent_MTases_sf"/>
</dbReference>
<evidence type="ECO:0000313" key="5">
    <source>
        <dbReference type="EMBL" id="AEA13108.1"/>
    </source>
</evidence>
<evidence type="ECO:0000259" key="4">
    <source>
        <dbReference type="Pfam" id="PF13649"/>
    </source>
</evidence>
<gene>
    <name evidence="5" type="ordered locus">TUZN_1642</name>
</gene>